<dbReference type="PANTHER" id="PTHR12911">
    <property type="entry name" value="SAD1/UNC-84-LIKE PROTEIN-RELATED"/>
    <property type="match status" value="1"/>
</dbReference>
<dbReference type="Pfam" id="PF07738">
    <property type="entry name" value="Sad1_UNC"/>
    <property type="match status" value="1"/>
</dbReference>
<protein>
    <recommendedName>
        <fullName evidence="5">SUN domain-containing protein</fullName>
    </recommendedName>
</protein>
<gene>
    <name evidence="6" type="ORF">PSTT_16744</name>
</gene>
<keyword evidence="2" id="KW-0812">Transmembrane</keyword>
<comment type="caution">
    <text evidence="6">The sequence shown here is derived from an EMBL/GenBank/DDBJ whole genome shotgun (WGS) entry which is preliminary data.</text>
</comment>
<evidence type="ECO:0000313" key="7">
    <source>
        <dbReference type="Proteomes" id="UP000239156"/>
    </source>
</evidence>
<dbReference type="InterPro" id="IPR012919">
    <property type="entry name" value="SUN_dom"/>
</dbReference>
<dbReference type="VEuPathDB" id="FungiDB:PSTT_16744"/>
<dbReference type="VEuPathDB" id="FungiDB:PSHT_15405"/>
<evidence type="ECO:0000259" key="5">
    <source>
        <dbReference type="Pfam" id="PF07738"/>
    </source>
</evidence>
<dbReference type="PANTHER" id="PTHR12911:SF8">
    <property type="entry name" value="KLAROID PROTEIN-RELATED"/>
    <property type="match status" value="1"/>
</dbReference>
<evidence type="ECO:0000256" key="1">
    <source>
        <dbReference type="ARBA" id="ARBA00004370"/>
    </source>
</evidence>
<sequence>MEGSYSLNSSRNIQEFPVFQTQTEPLLQVLLKIKSNHGNPELTCVYQVQIHGKVANRAGEHDSKHVIPT</sequence>
<dbReference type="Proteomes" id="UP000239156">
    <property type="component" value="Unassembled WGS sequence"/>
</dbReference>
<organism evidence="6 7">
    <name type="scientific">Puccinia striiformis</name>
    <dbReference type="NCBI Taxonomy" id="27350"/>
    <lineage>
        <taxon>Eukaryota</taxon>
        <taxon>Fungi</taxon>
        <taxon>Dikarya</taxon>
        <taxon>Basidiomycota</taxon>
        <taxon>Pucciniomycotina</taxon>
        <taxon>Pucciniomycetes</taxon>
        <taxon>Pucciniales</taxon>
        <taxon>Pucciniaceae</taxon>
        <taxon>Puccinia</taxon>
    </lineage>
</organism>
<evidence type="ECO:0000256" key="3">
    <source>
        <dbReference type="ARBA" id="ARBA00022989"/>
    </source>
</evidence>
<feature type="domain" description="SUN" evidence="5">
    <location>
        <begin position="6"/>
        <end position="53"/>
    </location>
</feature>
<evidence type="ECO:0000256" key="2">
    <source>
        <dbReference type="ARBA" id="ARBA00022692"/>
    </source>
</evidence>
<keyword evidence="4" id="KW-0472">Membrane</keyword>
<evidence type="ECO:0000256" key="4">
    <source>
        <dbReference type="ARBA" id="ARBA00023136"/>
    </source>
</evidence>
<proteinExistence type="predicted"/>
<dbReference type="EMBL" id="PKSL01000399">
    <property type="protein sequence ID" value="POV94653.1"/>
    <property type="molecule type" value="Genomic_DNA"/>
</dbReference>
<dbReference type="InterPro" id="IPR045119">
    <property type="entry name" value="SUN1-5"/>
</dbReference>
<reference evidence="6" key="1">
    <citation type="submission" date="2017-12" db="EMBL/GenBank/DDBJ databases">
        <title>Gene loss provides genomic basis for host adaptation in cereal stripe rust fungi.</title>
        <authorList>
            <person name="Xia C."/>
        </authorList>
    </citation>
    <scope>NUCLEOTIDE SEQUENCE [LARGE SCALE GENOMIC DNA]</scope>
    <source>
        <strain evidence="6">93-210</strain>
    </source>
</reference>
<name>A0A2S4UBG9_9BASI</name>
<keyword evidence="7" id="KW-1185">Reference proteome</keyword>
<accession>A0A2S4UBG9</accession>
<comment type="subcellular location">
    <subcellularLocation>
        <location evidence="1">Membrane</location>
    </subcellularLocation>
</comment>
<dbReference type="Gene3D" id="2.60.120.260">
    <property type="entry name" value="Galactose-binding domain-like"/>
    <property type="match status" value="1"/>
</dbReference>
<keyword evidence="3" id="KW-1133">Transmembrane helix</keyword>
<dbReference type="OrthoDB" id="2505323at2759"/>
<evidence type="ECO:0000313" key="6">
    <source>
        <dbReference type="EMBL" id="POV94653.1"/>
    </source>
</evidence>